<organism evidence="4 5">
    <name type="scientific">Methylomonas aurea</name>
    <dbReference type="NCBI Taxonomy" id="2952224"/>
    <lineage>
        <taxon>Bacteria</taxon>
        <taxon>Pseudomonadati</taxon>
        <taxon>Pseudomonadota</taxon>
        <taxon>Gammaproteobacteria</taxon>
        <taxon>Methylococcales</taxon>
        <taxon>Methylococcaceae</taxon>
        <taxon>Methylomonas</taxon>
    </lineage>
</organism>
<keyword evidence="3" id="KW-0732">Signal</keyword>
<dbReference type="Pfam" id="PF00445">
    <property type="entry name" value="Ribonuclease_T2"/>
    <property type="match status" value="1"/>
</dbReference>
<dbReference type="PANTHER" id="PTHR11240">
    <property type="entry name" value="RIBONUCLEASE T2"/>
    <property type="match status" value="1"/>
</dbReference>
<dbReference type="Proteomes" id="UP001524569">
    <property type="component" value="Unassembled WGS sequence"/>
</dbReference>
<evidence type="ECO:0000313" key="5">
    <source>
        <dbReference type="Proteomes" id="UP001524569"/>
    </source>
</evidence>
<dbReference type="SUPFAM" id="SSF55895">
    <property type="entry name" value="Ribonuclease Rh-like"/>
    <property type="match status" value="1"/>
</dbReference>
<dbReference type="Gene3D" id="3.90.730.10">
    <property type="entry name" value="Ribonuclease T2-like"/>
    <property type="match status" value="1"/>
</dbReference>
<dbReference type="InterPro" id="IPR036430">
    <property type="entry name" value="RNase_T2-like_sf"/>
</dbReference>
<evidence type="ECO:0000256" key="2">
    <source>
        <dbReference type="RuleBase" id="RU004328"/>
    </source>
</evidence>
<evidence type="ECO:0000256" key="3">
    <source>
        <dbReference type="SAM" id="SignalP"/>
    </source>
</evidence>
<proteinExistence type="inferred from homology"/>
<evidence type="ECO:0000256" key="1">
    <source>
        <dbReference type="ARBA" id="ARBA00007469"/>
    </source>
</evidence>
<evidence type="ECO:0000313" key="4">
    <source>
        <dbReference type="EMBL" id="MCQ8181540.1"/>
    </source>
</evidence>
<keyword evidence="5" id="KW-1185">Reference proteome</keyword>
<protein>
    <submittedName>
        <fullName evidence="4">Uncharacterized protein</fullName>
    </submittedName>
</protein>
<reference evidence="4 5" key="1">
    <citation type="submission" date="2022-07" db="EMBL/GenBank/DDBJ databases">
        <title>Methylomonas rivi sp. nov., Methylomonas rosea sp. nov., Methylomonas aureus sp. nov. and Methylomonas subterranea sp. nov., four novel methanotrophs isolated from a freshwater creek and the deep terrestrial subsurface.</title>
        <authorList>
            <person name="Abin C."/>
            <person name="Sankaranarayanan K."/>
            <person name="Garner C."/>
            <person name="Sindelar R."/>
            <person name="Kotary K."/>
            <person name="Garner R."/>
            <person name="Barclay S."/>
            <person name="Lawson P."/>
            <person name="Krumholz L."/>
        </authorList>
    </citation>
    <scope>NUCLEOTIDE SEQUENCE [LARGE SCALE GENOMIC DNA]</scope>
    <source>
        <strain evidence="4 5">SURF-1</strain>
    </source>
</reference>
<dbReference type="PANTHER" id="PTHR11240:SF22">
    <property type="entry name" value="RIBONUCLEASE T2"/>
    <property type="match status" value="1"/>
</dbReference>
<sequence length="285" mass="32121">MSRSNLLAVIYLTLCAAVAHADCVDPKDTYDAYNEVADAAQDRPSEFYVLSYSWAPRYCAEKGDKRRPGQKDYLQCGSNARFGYILHGLWPQGTLAKPNDYPRACAGDQPKIDRALMAKYFCMTPSAWLLQHEYENHGTCMIDRNLRTPEAYFDKALALHSALRLPNQQFTNEAKGKAWFVQNNPQLPEDSVYFDNNTKEWRVCYDRDFAPFACPRPGHNGDDSDDDNGNADACPVKGNISGKNRKYYFVPSHPSYAGVVIDVSRGERCFDTVKQAMAAGWKKAP</sequence>
<dbReference type="InterPro" id="IPR001568">
    <property type="entry name" value="RNase_T2-like"/>
</dbReference>
<comment type="caution">
    <text evidence="4">The sequence shown here is derived from an EMBL/GenBank/DDBJ whole genome shotgun (WGS) entry which is preliminary data.</text>
</comment>
<comment type="similarity">
    <text evidence="1 2">Belongs to the RNase T2 family.</text>
</comment>
<dbReference type="EMBL" id="JANIBM010000010">
    <property type="protein sequence ID" value="MCQ8181540.1"/>
    <property type="molecule type" value="Genomic_DNA"/>
</dbReference>
<dbReference type="InterPro" id="IPR018188">
    <property type="entry name" value="RNase_T2_His_AS_1"/>
</dbReference>
<dbReference type="RefSeq" id="WP_256610835.1">
    <property type="nucleotide sequence ID" value="NZ_JANIBM010000010.1"/>
</dbReference>
<feature type="signal peptide" evidence="3">
    <location>
        <begin position="1"/>
        <end position="21"/>
    </location>
</feature>
<gene>
    <name evidence="4" type="ORF">NP603_10505</name>
</gene>
<name>A0ABT1UH76_9GAMM</name>
<dbReference type="PROSITE" id="PS00530">
    <property type="entry name" value="RNASE_T2_1"/>
    <property type="match status" value="1"/>
</dbReference>
<feature type="chain" id="PRO_5046428349" evidence="3">
    <location>
        <begin position="22"/>
        <end position="285"/>
    </location>
</feature>
<accession>A0ABT1UH76</accession>